<dbReference type="InterPro" id="IPR036291">
    <property type="entry name" value="NAD(P)-bd_dom_sf"/>
</dbReference>
<dbReference type="PANTHER" id="PTHR42760:SF133">
    <property type="entry name" value="3-OXOACYL-[ACYL-CARRIER-PROTEIN] REDUCTASE"/>
    <property type="match status" value="1"/>
</dbReference>
<evidence type="ECO:0000313" key="3">
    <source>
        <dbReference type="EMBL" id="GGD41764.1"/>
    </source>
</evidence>
<dbReference type="Pfam" id="PF13561">
    <property type="entry name" value="adh_short_C2"/>
    <property type="match status" value="1"/>
</dbReference>
<keyword evidence="2" id="KW-0560">Oxidoreductase</keyword>
<dbReference type="PRINTS" id="PR00081">
    <property type="entry name" value="GDHRDH"/>
</dbReference>
<dbReference type="Gene3D" id="3.40.50.720">
    <property type="entry name" value="NAD(P)-binding Rossmann-like Domain"/>
    <property type="match status" value="1"/>
</dbReference>
<dbReference type="GO" id="GO:0048038">
    <property type="term" value="F:quinone binding"/>
    <property type="evidence" value="ECO:0007669"/>
    <property type="project" value="TreeGrafter"/>
</dbReference>
<organism evidence="3 4">
    <name type="scientific">Aureimonas glaciei</name>
    <dbReference type="NCBI Taxonomy" id="1776957"/>
    <lineage>
        <taxon>Bacteria</taxon>
        <taxon>Pseudomonadati</taxon>
        <taxon>Pseudomonadota</taxon>
        <taxon>Alphaproteobacteria</taxon>
        <taxon>Hyphomicrobiales</taxon>
        <taxon>Aurantimonadaceae</taxon>
        <taxon>Aureimonas</taxon>
    </lineage>
</organism>
<dbReference type="PANTHER" id="PTHR42760">
    <property type="entry name" value="SHORT-CHAIN DEHYDROGENASES/REDUCTASES FAMILY MEMBER"/>
    <property type="match status" value="1"/>
</dbReference>
<gene>
    <name evidence="3" type="ORF">GCM10011335_50560</name>
</gene>
<protein>
    <submittedName>
        <fullName evidence="3">2-deoxy-D-gluconate 3-dehydrogenase</fullName>
    </submittedName>
</protein>
<comment type="caution">
    <text evidence="3">The sequence shown here is derived from an EMBL/GenBank/DDBJ whole genome shotgun (WGS) entry which is preliminary data.</text>
</comment>
<reference evidence="3" key="2">
    <citation type="submission" date="2020-09" db="EMBL/GenBank/DDBJ databases">
        <authorList>
            <person name="Sun Q."/>
            <person name="Zhou Y."/>
        </authorList>
    </citation>
    <scope>NUCLEOTIDE SEQUENCE</scope>
    <source>
        <strain evidence="3">CGMCC 1.15493</strain>
    </source>
</reference>
<dbReference type="GO" id="GO:0006633">
    <property type="term" value="P:fatty acid biosynthetic process"/>
    <property type="evidence" value="ECO:0007669"/>
    <property type="project" value="TreeGrafter"/>
</dbReference>
<comment type="similarity">
    <text evidence="1">Belongs to the short-chain dehydrogenases/reductases (SDR) family.</text>
</comment>
<sequence length="290" mass="29725">MGDVAPARAGSLAKRISKPLSSAHRFAAKVLSMNASSPTAFDLTGRIALVTGASRGIGAAIAVALAKAGADVAMTARRVGDLAETVAAIEAVGRQALPLSLDVTEIAAMPETFATIEARFGRLDILVNNAGTEEVRPSLEVDEALWDRIVDTNLKGAFFVAQGAGRLMARGGGGSIVNLCSVTSFVGIPTAVPYGASKTGLLGMTRALAAEWAALGIRVNAIAPGYFRTAMTDAFYADEAWEKGMRAKIPMGRFGAMGDLGDVAVFLASSASGYVTGQCLTVDGGLLASI</sequence>
<dbReference type="GO" id="GO:0016616">
    <property type="term" value="F:oxidoreductase activity, acting on the CH-OH group of donors, NAD or NADP as acceptor"/>
    <property type="evidence" value="ECO:0007669"/>
    <property type="project" value="TreeGrafter"/>
</dbReference>
<keyword evidence="4" id="KW-1185">Reference proteome</keyword>
<evidence type="ECO:0000256" key="1">
    <source>
        <dbReference type="ARBA" id="ARBA00006484"/>
    </source>
</evidence>
<proteinExistence type="inferred from homology"/>
<dbReference type="NCBIfam" id="NF005559">
    <property type="entry name" value="PRK07231.1"/>
    <property type="match status" value="1"/>
</dbReference>
<accession>A0A916YEV4</accession>
<dbReference type="Proteomes" id="UP000613160">
    <property type="component" value="Unassembled WGS sequence"/>
</dbReference>
<dbReference type="InterPro" id="IPR020904">
    <property type="entry name" value="Sc_DH/Rdtase_CS"/>
</dbReference>
<evidence type="ECO:0000256" key="2">
    <source>
        <dbReference type="ARBA" id="ARBA00023002"/>
    </source>
</evidence>
<dbReference type="FunFam" id="3.40.50.720:FF:000084">
    <property type="entry name" value="Short-chain dehydrogenase reductase"/>
    <property type="match status" value="1"/>
</dbReference>
<dbReference type="EMBL" id="BMJJ01000018">
    <property type="protein sequence ID" value="GGD41764.1"/>
    <property type="molecule type" value="Genomic_DNA"/>
</dbReference>
<dbReference type="InterPro" id="IPR002347">
    <property type="entry name" value="SDR_fam"/>
</dbReference>
<dbReference type="PROSITE" id="PS00061">
    <property type="entry name" value="ADH_SHORT"/>
    <property type="match status" value="1"/>
</dbReference>
<dbReference type="PRINTS" id="PR00080">
    <property type="entry name" value="SDRFAMILY"/>
</dbReference>
<dbReference type="AlphaFoldDB" id="A0A916YEV4"/>
<name>A0A916YEV4_9HYPH</name>
<reference evidence="3" key="1">
    <citation type="journal article" date="2014" name="Int. J. Syst. Evol. Microbiol.">
        <title>Complete genome sequence of Corynebacterium casei LMG S-19264T (=DSM 44701T), isolated from a smear-ripened cheese.</title>
        <authorList>
            <consortium name="US DOE Joint Genome Institute (JGI-PGF)"/>
            <person name="Walter F."/>
            <person name="Albersmeier A."/>
            <person name="Kalinowski J."/>
            <person name="Ruckert C."/>
        </authorList>
    </citation>
    <scope>NUCLEOTIDE SEQUENCE</scope>
    <source>
        <strain evidence="3">CGMCC 1.15493</strain>
    </source>
</reference>
<dbReference type="SUPFAM" id="SSF51735">
    <property type="entry name" value="NAD(P)-binding Rossmann-fold domains"/>
    <property type="match status" value="1"/>
</dbReference>
<evidence type="ECO:0000313" key="4">
    <source>
        <dbReference type="Proteomes" id="UP000613160"/>
    </source>
</evidence>